<feature type="compositionally biased region" description="Acidic residues" evidence="1">
    <location>
        <begin position="72"/>
        <end position="87"/>
    </location>
</feature>
<dbReference type="SUPFAM" id="SSF50969">
    <property type="entry name" value="YVTN repeat-like/Quinoprotein amine dehydrogenase"/>
    <property type="match status" value="1"/>
</dbReference>
<reference evidence="6" key="1">
    <citation type="submission" date="2016-05" db="EMBL/GenBank/DDBJ databases">
        <title>Comparative genomics of biotechnologically important yeasts.</title>
        <authorList>
            <consortium name="DOE Joint Genome Institute"/>
            <person name="Riley R."/>
            <person name="Haridas S."/>
            <person name="Wolfe K.H."/>
            <person name="Lopes M.R."/>
            <person name="Hittinger C.T."/>
            <person name="Goker M."/>
            <person name="Salamov A."/>
            <person name="Wisecaver J."/>
            <person name="Long T.M."/>
            <person name="Aerts A.L."/>
            <person name="Barry K."/>
            <person name="Choi C."/>
            <person name="Clum A."/>
            <person name="Coughlan A.Y."/>
            <person name="Deshpande S."/>
            <person name="Douglass A.P."/>
            <person name="Hanson S.J."/>
            <person name="Klenk H.-P."/>
            <person name="Labutti K."/>
            <person name="Lapidus A."/>
            <person name="Lindquist E."/>
            <person name="Lipzen A."/>
            <person name="Meier-Kolthoff J.P."/>
            <person name="Ohm R.A."/>
            <person name="Otillar R.P."/>
            <person name="Pangilinan J."/>
            <person name="Peng Y."/>
            <person name="Rokas A."/>
            <person name="Rosa C.A."/>
            <person name="Scheuner C."/>
            <person name="Sibirny A.A."/>
            <person name="Slot J.C."/>
            <person name="Stielow J.B."/>
            <person name="Sun H."/>
            <person name="Kurtzman C.P."/>
            <person name="Blackwell M."/>
            <person name="Grigoriev I.V."/>
            <person name="Jeffries T.W."/>
        </authorList>
    </citation>
    <scope>NUCLEOTIDE SEQUENCE [LARGE SCALE GENOMIC DNA]</scope>
    <source>
        <strain evidence="6">NRRL Y-12698</strain>
    </source>
</reference>
<dbReference type="EMBL" id="KV454433">
    <property type="protein sequence ID" value="ODQ79091.1"/>
    <property type="molecule type" value="Genomic_DNA"/>
</dbReference>
<evidence type="ECO:0008006" key="7">
    <source>
        <dbReference type="Google" id="ProtNLM"/>
    </source>
</evidence>
<feature type="domain" description="Vid27 PH-like" evidence="3">
    <location>
        <begin position="216"/>
        <end position="317"/>
    </location>
</feature>
<feature type="domain" description="Vacuolar import/degradation Vid27 C-terminal" evidence="2">
    <location>
        <begin position="384"/>
        <end position="730"/>
    </location>
</feature>
<dbReference type="PANTHER" id="PTHR31913:SF0">
    <property type="entry name" value="VACUOLAR IMPORT AND DEGRADATION PROTEIN 27"/>
    <property type="match status" value="1"/>
</dbReference>
<dbReference type="AlphaFoldDB" id="A0A1E3QN39"/>
<dbReference type="InterPro" id="IPR011044">
    <property type="entry name" value="Quino_amine_DH_bsu"/>
</dbReference>
<evidence type="ECO:0000256" key="1">
    <source>
        <dbReference type="SAM" id="MobiDB-lite"/>
    </source>
</evidence>
<dbReference type="PANTHER" id="PTHR31913">
    <property type="entry name" value="VACUOLAR IMPORT AND DEGRADATION PROTEIN 27"/>
    <property type="match status" value="1"/>
</dbReference>
<evidence type="ECO:0000313" key="5">
    <source>
        <dbReference type="EMBL" id="ODQ79091.1"/>
    </source>
</evidence>
<dbReference type="STRING" id="984486.A0A1E3QN39"/>
<dbReference type="InterPro" id="IPR040979">
    <property type="entry name" value="Vid27_N"/>
</dbReference>
<dbReference type="Pfam" id="PF08553">
    <property type="entry name" value="VID27"/>
    <property type="match status" value="1"/>
</dbReference>
<dbReference type="GeneID" id="30149700"/>
<feature type="domain" description="Vid27 N-terminal" evidence="4">
    <location>
        <begin position="1"/>
        <end position="181"/>
    </location>
</feature>
<name>A0A1E3QN39_9ASCO</name>
<evidence type="ECO:0000259" key="3">
    <source>
        <dbReference type="Pfam" id="PF17747"/>
    </source>
</evidence>
<proteinExistence type="predicted"/>
<dbReference type="InterPro" id="IPR013863">
    <property type="entry name" value="VID27_C"/>
</dbReference>
<dbReference type="Gene3D" id="2.130.10.10">
    <property type="entry name" value="YVTN repeat-like/Quinoprotein amine dehydrogenase"/>
    <property type="match status" value="1"/>
</dbReference>
<dbReference type="Proteomes" id="UP000094336">
    <property type="component" value="Unassembled WGS sequence"/>
</dbReference>
<sequence length="740" mass="83396">MNFLKKMLDSSLPKDEVAVIPSGQLYLQRPPNSPKGESECLYNDAILSICETSLPYHYQLVVQKAYQEGEEVDLDGDSDESGDGDDENSFKELSISKDDEWSFLIDDGLRFSKYTKDSDAHVLSWKDPEGDTGDRFEFVVDHTVRNSQIQQFMTAVYRCEYERKYRKSSISTNAADLAEFEVDYAREKASVVQLLGYESEDDFQDAVEAPVKAGTVVYQSEASLRRYSPESASFVLVDTVAVSIQECGEFDYALAIETPSVQCTVSSEMNPVFNFEHTAFIFNQLSDSVGQTWLLKFPDYDALSDFQAAFMKSLWESLNRVRWGKAKDDAEENYIISSMNDLELDDTELPDDDFDEEDEIEPLEFSRGDDEDDEASRKYHSGGEKNAHMAVGYSSDRTFVSRGNRLGVFRTDEDNTLAFTTAIENLESLNGKRITPAKMKLHMQDKHMIIRAEEDSSTLYKMDLERGKIVEEWSAYDIPIVEFGPLSKFGQTTSEETFLGISHSAIFRMDPRLSSRDKLVESELKNCATKNLFSALTTSENGYIAVASQKGDIRLYDRLGINAKTQLPALGDPITGLDVSADGRWLLATCKTYLLLIDTSIKEGKYSGELGFKRPFGKDSKPRPKRLTISPENLAFIQAETRLGLAFTKAHFNTGVEQTIITSSGPYVIVWSLKKILRGDKDPYHIKRYGQEVISDNFRYGTDKEIIVALEHDVAMVSKKALQKPTANSMRGAGIVKQYK</sequence>
<dbReference type="OrthoDB" id="10251113at2759"/>
<gene>
    <name evidence="5" type="ORF">BABINDRAFT_38010</name>
</gene>
<evidence type="ECO:0000259" key="4">
    <source>
        <dbReference type="Pfam" id="PF17748"/>
    </source>
</evidence>
<dbReference type="InterPro" id="IPR040768">
    <property type="entry name" value="Vid27_PH"/>
</dbReference>
<feature type="region of interest" description="Disordered" evidence="1">
    <location>
        <begin position="361"/>
        <end position="383"/>
    </location>
</feature>
<organism evidence="5 6">
    <name type="scientific">Babjeviella inositovora NRRL Y-12698</name>
    <dbReference type="NCBI Taxonomy" id="984486"/>
    <lineage>
        <taxon>Eukaryota</taxon>
        <taxon>Fungi</taxon>
        <taxon>Dikarya</taxon>
        <taxon>Ascomycota</taxon>
        <taxon>Saccharomycotina</taxon>
        <taxon>Pichiomycetes</taxon>
        <taxon>Serinales incertae sedis</taxon>
        <taxon>Babjeviella</taxon>
    </lineage>
</organism>
<dbReference type="Pfam" id="PF17748">
    <property type="entry name" value="VID27_N"/>
    <property type="match status" value="1"/>
</dbReference>
<feature type="region of interest" description="Disordered" evidence="1">
    <location>
        <begin position="72"/>
        <end position="91"/>
    </location>
</feature>
<protein>
    <recommendedName>
        <fullName evidence="7">Vacuolar import/degradation Vid27 C-terminal domain-containing protein</fullName>
    </recommendedName>
</protein>
<keyword evidence="6" id="KW-1185">Reference proteome</keyword>
<dbReference type="GO" id="GO:0005634">
    <property type="term" value="C:nucleus"/>
    <property type="evidence" value="ECO:0007669"/>
    <property type="project" value="TreeGrafter"/>
</dbReference>
<accession>A0A1E3QN39</accession>
<dbReference type="InterPro" id="IPR015943">
    <property type="entry name" value="WD40/YVTN_repeat-like_dom_sf"/>
</dbReference>
<dbReference type="Pfam" id="PF17747">
    <property type="entry name" value="VID27_PH"/>
    <property type="match status" value="1"/>
</dbReference>
<dbReference type="GO" id="GO:0005737">
    <property type="term" value="C:cytoplasm"/>
    <property type="evidence" value="ECO:0007669"/>
    <property type="project" value="TreeGrafter"/>
</dbReference>
<evidence type="ECO:0000259" key="2">
    <source>
        <dbReference type="Pfam" id="PF08553"/>
    </source>
</evidence>
<evidence type="ECO:0000313" key="6">
    <source>
        <dbReference type="Proteomes" id="UP000094336"/>
    </source>
</evidence>
<dbReference type="InterPro" id="IPR040458">
    <property type="entry name" value="Vid27"/>
</dbReference>
<dbReference type="RefSeq" id="XP_018984419.1">
    <property type="nucleotide sequence ID" value="XM_019131847.1"/>
</dbReference>